<keyword evidence="7 12" id="KW-1133">Transmembrane helix</keyword>
<accession>A0A2J7RSS6</accession>
<feature type="transmembrane region" description="Helical" evidence="12">
    <location>
        <begin position="6"/>
        <end position="24"/>
    </location>
</feature>
<dbReference type="CDD" id="cd17487">
    <property type="entry name" value="MFS_MFSD5_like"/>
    <property type="match status" value="1"/>
</dbReference>
<dbReference type="InterPro" id="IPR036259">
    <property type="entry name" value="MFS_trans_sf"/>
</dbReference>
<feature type="transmembrane region" description="Helical" evidence="12">
    <location>
        <begin position="251"/>
        <end position="273"/>
    </location>
</feature>
<feature type="transmembrane region" description="Helical" evidence="12">
    <location>
        <begin position="174"/>
        <end position="192"/>
    </location>
</feature>
<keyword evidence="9 12" id="KW-0472">Membrane</keyword>
<organism evidence="13 14">
    <name type="scientific">Cryptotermes secundus</name>
    <dbReference type="NCBI Taxonomy" id="105785"/>
    <lineage>
        <taxon>Eukaryota</taxon>
        <taxon>Metazoa</taxon>
        <taxon>Ecdysozoa</taxon>
        <taxon>Arthropoda</taxon>
        <taxon>Hexapoda</taxon>
        <taxon>Insecta</taxon>
        <taxon>Pterygota</taxon>
        <taxon>Neoptera</taxon>
        <taxon>Polyneoptera</taxon>
        <taxon>Dictyoptera</taxon>
        <taxon>Blattodea</taxon>
        <taxon>Blattoidea</taxon>
        <taxon>Termitoidae</taxon>
        <taxon>Kalotermitidae</taxon>
        <taxon>Cryptotermitinae</taxon>
        <taxon>Cryptotermes</taxon>
    </lineage>
</organism>
<feature type="transmembrane region" description="Helical" evidence="12">
    <location>
        <begin position="424"/>
        <end position="442"/>
    </location>
</feature>
<dbReference type="PANTHER" id="PTHR23516">
    <property type="entry name" value="SAM (S-ADENOSYL METHIONINE) TRANSPORTER"/>
    <property type="match status" value="1"/>
</dbReference>
<evidence type="ECO:0000256" key="9">
    <source>
        <dbReference type="ARBA" id="ARBA00023136"/>
    </source>
</evidence>
<comment type="subcellular location">
    <subcellularLocation>
        <location evidence="2">Cell membrane</location>
        <topology evidence="2">Multi-pass membrane protein</topology>
    </subcellularLocation>
</comment>
<feature type="transmembrane region" description="Helical" evidence="12">
    <location>
        <begin position="204"/>
        <end position="222"/>
    </location>
</feature>
<comment type="caution">
    <text evidence="13">The sequence shown here is derived from an EMBL/GenBank/DDBJ whole genome shotgun (WGS) entry which is preliminary data.</text>
</comment>
<dbReference type="InParanoid" id="A0A2J7RSS6"/>
<evidence type="ECO:0000256" key="5">
    <source>
        <dbReference type="ARBA" id="ARBA00022475"/>
    </source>
</evidence>
<evidence type="ECO:0000256" key="1">
    <source>
        <dbReference type="ARBA" id="ARBA00003019"/>
    </source>
</evidence>
<evidence type="ECO:0000256" key="11">
    <source>
        <dbReference type="ARBA" id="ARBA00032555"/>
    </source>
</evidence>
<evidence type="ECO:0000313" key="14">
    <source>
        <dbReference type="Proteomes" id="UP000235965"/>
    </source>
</evidence>
<keyword evidence="8" id="KW-0406">Ion transport</keyword>
<keyword evidence="14" id="KW-1185">Reference proteome</keyword>
<feature type="transmembrane region" description="Helical" evidence="12">
    <location>
        <begin position="346"/>
        <end position="365"/>
    </location>
</feature>
<comment type="function">
    <text evidence="1">Mediates high-affinity intracellular uptake of the rare oligo-element molybdenum.</text>
</comment>
<feature type="transmembrane region" description="Helical" evidence="12">
    <location>
        <begin position="135"/>
        <end position="153"/>
    </location>
</feature>
<dbReference type="EMBL" id="NEVH01000250">
    <property type="protein sequence ID" value="PNF43886.1"/>
    <property type="molecule type" value="Genomic_DNA"/>
</dbReference>
<protein>
    <recommendedName>
        <fullName evidence="3">Molybdate-anion transporter</fullName>
    </recommendedName>
    <alternativeName>
        <fullName evidence="10">Major facilitator superfamily domain-containing protein 5</fullName>
    </alternativeName>
    <alternativeName>
        <fullName evidence="11">Molybdate transporter 2 homolog</fullName>
    </alternativeName>
</protein>
<gene>
    <name evidence="13" type="primary">MFSD5_1</name>
    <name evidence="13" type="ORF">B7P43_G02790</name>
</gene>
<sequence>MTMLIPIVLGILFPISYIANILASRAEIVMESSYREPFSKLQRQFFIVYFVAAFPDWLQGPYIYQLYSNYGYTEPQIALLYVTGFISSMICGTGVGILADKFGRRRLCIAYSFLYAISCLTKASPVFSVLMIGRILGGICTSIFFSTFEAWYVHQHSQKFHFPHQWINLTLAKATFYNGVLAIFAGVVSNIAAEWAQFGPLSPFMIAVPCFLISAFVTMYMWEENDIKSTYALNYSCASLEAIFRTRSSSVLCLGIIQSLFESVMYTFVFLWTPALEPLRPPLGIVFSCFMLCIMIGSSIYSFLLARNCLAEHLLRMSFFLALVAIILSAGAMKMVSLYPQDTGKYTLVAFFAFLLYEVAVGMYFPAIGYLRSQIIPEQFRASIANWYRIPMNMFTCLSLLWFKNSVHSDKEFSFDTAVSSLKAFLMCIILLFLALVFCKALKRGNENIKLIMESV</sequence>
<evidence type="ECO:0000256" key="4">
    <source>
        <dbReference type="ARBA" id="ARBA00022448"/>
    </source>
</evidence>
<dbReference type="SUPFAM" id="SSF103473">
    <property type="entry name" value="MFS general substrate transporter"/>
    <property type="match status" value="1"/>
</dbReference>
<feature type="transmembrane region" description="Helical" evidence="12">
    <location>
        <begin position="76"/>
        <end position="98"/>
    </location>
</feature>
<dbReference type="InterPro" id="IPR008509">
    <property type="entry name" value="MOT2/MFSD5"/>
</dbReference>
<feature type="transmembrane region" description="Helical" evidence="12">
    <location>
        <begin position="45"/>
        <end position="64"/>
    </location>
</feature>
<dbReference type="Proteomes" id="UP000235965">
    <property type="component" value="Unassembled WGS sequence"/>
</dbReference>
<evidence type="ECO:0000256" key="2">
    <source>
        <dbReference type="ARBA" id="ARBA00004651"/>
    </source>
</evidence>
<feature type="transmembrane region" description="Helical" evidence="12">
    <location>
        <begin position="110"/>
        <end position="129"/>
    </location>
</feature>
<evidence type="ECO:0000256" key="3">
    <source>
        <dbReference type="ARBA" id="ARBA00021242"/>
    </source>
</evidence>
<name>A0A2J7RSS6_9NEOP</name>
<reference evidence="13 14" key="1">
    <citation type="submission" date="2017-12" db="EMBL/GenBank/DDBJ databases">
        <title>Hemimetabolous genomes reveal molecular basis of termite eusociality.</title>
        <authorList>
            <person name="Harrison M.C."/>
            <person name="Jongepier E."/>
            <person name="Robertson H.M."/>
            <person name="Arning N."/>
            <person name="Bitard-Feildel T."/>
            <person name="Chao H."/>
            <person name="Childers C.P."/>
            <person name="Dinh H."/>
            <person name="Doddapaneni H."/>
            <person name="Dugan S."/>
            <person name="Gowin J."/>
            <person name="Greiner C."/>
            <person name="Han Y."/>
            <person name="Hu H."/>
            <person name="Hughes D.S.T."/>
            <person name="Huylmans A.-K."/>
            <person name="Kemena C."/>
            <person name="Kremer L.P.M."/>
            <person name="Lee S.L."/>
            <person name="Lopez-Ezquerra A."/>
            <person name="Mallet L."/>
            <person name="Monroy-Kuhn J.M."/>
            <person name="Moser A."/>
            <person name="Murali S.C."/>
            <person name="Muzny D.M."/>
            <person name="Otani S."/>
            <person name="Piulachs M.-D."/>
            <person name="Poelchau M."/>
            <person name="Qu J."/>
            <person name="Schaub F."/>
            <person name="Wada-Katsumata A."/>
            <person name="Worley K.C."/>
            <person name="Xie Q."/>
            <person name="Ylla G."/>
            <person name="Poulsen M."/>
            <person name="Gibbs R.A."/>
            <person name="Schal C."/>
            <person name="Richards S."/>
            <person name="Belles X."/>
            <person name="Korb J."/>
            <person name="Bornberg-Bauer E."/>
        </authorList>
    </citation>
    <scope>NUCLEOTIDE SEQUENCE [LARGE SCALE GENOMIC DNA]</scope>
    <source>
        <tissue evidence="13">Whole body</tissue>
    </source>
</reference>
<feature type="transmembrane region" description="Helical" evidence="12">
    <location>
        <begin position="285"/>
        <end position="306"/>
    </location>
</feature>
<keyword evidence="4" id="KW-0813">Transport</keyword>
<dbReference type="AlphaFoldDB" id="A0A2J7RSS6"/>
<dbReference type="OrthoDB" id="263957at2759"/>
<dbReference type="PANTHER" id="PTHR23516:SF1">
    <property type="entry name" value="MOLYBDATE-ANION TRANSPORTER"/>
    <property type="match status" value="1"/>
</dbReference>
<evidence type="ECO:0000256" key="12">
    <source>
        <dbReference type="SAM" id="Phobius"/>
    </source>
</evidence>
<proteinExistence type="predicted"/>
<dbReference type="Gene3D" id="1.20.1250.20">
    <property type="entry name" value="MFS general substrate transporter like domains"/>
    <property type="match status" value="1"/>
</dbReference>
<keyword evidence="5" id="KW-1003">Cell membrane</keyword>
<dbReference type="EMBL" id="NEVH01000250">
    <property type="protein sequence ID" value="PNF43887.1"/>
    <property type="molecule type" value="Genomic_DNA"/>
</dbReference>
<evidence type="ECO:0000256" key="7">
    <source>
        <dbReference type="ARBA" id="ARBA00022989"/>
    </source>
</evidence>
<evidence type="ECO:0000256" key="10">
    <source>
        <dbReference type="ARBA" id="ARBA00030646"/>
    </source>
</evidence>
<keyword evidence="6 12" id="KW-0812">Transmembrane</keyword>
<evidence type="ECO:0000256" key="6">
    <source>
        <dbReference type="ARBA" id="ARBA00022692"/>
    </source>
</evidence>
<evidence type="ECO:0000256" key="8">
    <source>
        <dbReference type="ARBA" id="ARBA00023065"/>
    </source>
</evidence>
<dbReference type="GO" id="GO:0005886">
    <property type="term" value="C:plasma membrane"/>
    <property type="evidence" value="ECO:0007669"/>
    <property type="project" value="UniProtKB-SubCell"/>
</dbReference>
<dbReference type="GO" id="GO:0006811">
    <property type="term" value="P:monoatomic ion transport"/>
    <property type="evidence" value="ECO:0007669"/>
    <property type="project" value="UniProtKB-KW"/>
</dbReference>
<dbReference type="Pfam" id="PF05631">
    <property type="entry name" value="MFS_5"/>
    <property type="match status" value="1"/>
</dbReference>
<feature type="transmembrane region" description="Helical" evidence="12">
    <location>
        <begin position="386"/>
        <end position="404"/>
    </location>
</feature>
<dbReference type="GO" id="GO:0015098">
    <property type="term" value="F:molybdate ion transmembrane transporter activity"/>
    <property type="evidence" value="ECO:0007669"/>
    <property type="project" value="InterPro"/>
</dbReference>
<feature type="transmembrane region" description="Helical" evidence="12">
    <location>
        <begin position="318"/>
        <end position="340"/>
    </location>
</feature>
<evidence type="ECO:0000313" key="13">
    <source>
        <dbReference type="EMBL" id="PNF43887.1"/>
    </source>
</evidence>